<evidence type="ECO:0008006" key="4">
    <source>
        <dbReference type="Google" id="ProtNLM"/>
    </source>
</evidence>
<feature type="compositionally biased region" description="Polar residues" evidence="1">
    <location>
        <begin position="205"/>
        <end position="216"/>
    </location>
</feature>
<keyword evidence="3" id="KW-1185">Reference proteome</keyword>
<dbReference type="AlphaFoldDB" id="A0A5Q0H9H3"/>
<reference evidence="3" key="1">
    <citation type="journal article" date="2021" name="Curr. Microbiol.">
        <title>Complete genome of nocamycin-producing strain Saccharothrix syringae NRRL B-16468 reveals the biosynthetic potential for secondary metabolites.</title>
        <authorList>
            <person name="Mo X."/>
            <person name="Yang S."/>
        </authorList>
    </citation>
    <scope>NUCLEOTIDE SEQUENCE [LARGE SCALE GENOMIC DNA]</scope>
    <source>
        <strain evidence="3">ATCC 51364 / DSM 43886 / JCM 6844 / KCTC 9398 / NBRC 14523 / NRRL B-16468 / INA 2240</strain>
    </source>
</reference>
<evidence type="ECO:0000313" key="3">
    <source>
        <dbReference type="Proteomes" id="UP000325787"/>
    </source>
</evidence>
<evidence type="ECO:0000256" key="1">
    <source>
        <dbReference type="SAM" id="MobiDB-lite"/>
    </source>
</evidence>
<sequence length="320" mass="33893">MNTDRATIDLTALATLLPHRVTTTSDLLALGLTSEDLITRCRPRGLWRPLLPGVLLLSSAPPTRAQLVQAALRYAGAGAVLTGRDALQLHGMRVLTATGPVHVLADRQVESTSRVRVTRTRYPPVPELRGGFPVAPPARAAADAVRLLDRPDEIRAVLAEAVHRGGARVAELRLLLSRGPEPARQALAELARPPGSTGVVKPPGSTGSATPMTTPTRQRDRAGSDPTPTAVLGWRRDRTGSGPASTTALGWRRDRAVSDPAPTAALGWRRDRTVSDPALTTALDRQRDRAGGGLRLATARARPTRVGGLALAAVAGWRPD</sequence>
<dbReference type="RefSeq" id="WP_153278715.1">
    <property type="nucleotide sequence ID" value="NZ_CP034550.1"/>
</dbReference>
<name>A0A5Q0H9H3_SACSY</name>
<proteinExistence type="predicted"/>
<dbReference type="EMBL" id="CP034550">
    <property type="protein sequence ID" value="QFZ22593.1"/>
    <property type="molecule type" value="Genomic_DNA"/>
</dbReference>
<protein>
    <recommendedName>
        <fullName evidence="4">AbiEi antitoxin C-terminal domain-containing protein</fullName>
    </recommendedName>
</protein>
<dbReference type="OrthoDB" id="4870610at2"/>
<dbReference type="KEGG" id="ssyi:EKG83_38830"/>
<dbReference type="Proteomes" id="UP000325787">
    <property type="component" value="Chromosome"/>
</dbReference>
<gene>
    <name evidence="2" type="ORF">EKG83_38830</name>
</gene>
<feature type="region of interest" description="Disordered" evidence="1">
    <location>
        <begin position="193"/>
        <end position="248"/>
    </location>
</feature>
<evidence type="ECO:0000313" key="2">
    <source>
        <dbReference type="EMBL" id="QFZ22593.1"/>
    </source>
</evidence>
<organism evidence="2 3">
    <name type="scientific">Saccharothrix syringae</name>
    <name type="common">Nocardiopsis syringae</name>
    <dbReference type="NCBI Taxonomy" id="103733"/>
    <lineage>
        <taxon>Bacteria</taxon>
        <taxon>Bacillati</taxon>
        <taxon>Actinomycetota</taxon>
        <taxon>Actinomycetes</taxon>
        <taxon>Pseudonocardiales</taxon>
        <taxon>Pseudonocardiaceae</taxon>
        <taxon>Saccharothrix</taxon>
    </lineage>
</organism>
<accession>A0A5Q0H9H3</accession>